<comment type="function">
    <text evidence="10">The phosphoenolpyruvate-dependent sugar phosphotransferase system (sugar PTS), a major carbohydrate active transport system, catalyzes the phosphorylation of incoming sugar substrates concomitantly with their translocation across the cell membrane. The enzyme II UlaABC PTS system is involved in ascorbate transport.</text>
</comment>
<dbReference type="PANTHER" id="PTHR33843:SF4">
    <property type="entry name" value="ASCORBATE-SPECIFIC PTS SYSTEM EIIC COMPONENT"/>
    <property type="match status" value="1"/>
</dbReference>
<comment type="subunit">
    <text evidence="2">Homodimer.</text>
</comment>
<proteinExistence type="inferred from homology"/>
<feature type="transmembrane region" description="Helical" evidence="14">
    <location>
        <begin position="219"/>
        <end position="241"/>
    </location>
</feature>
<accession>A0A1H7D447</accession>
<name>A0A1H7D447_9FIRM</name>
<evidence type="ECO:0000256" key="9">
    <source>
        <dbReference type="ARBA" id="ARBA00023136"/>
    </source>
</evidence>
<gene>
    <name evidence="15" type="ORF">SAMN05660742_12714</name>
</gene>
<dbReference type="PANTHER" id="PTHR33843">
    <property type="entry name" value="ASCORBATE-SPECIFIC PTS SYSTEM EIIC COMPONENT"/>
    <property type="match status" value="1"/>
</dbReference>
<keyword evidence="6" id="KW-0598">Phosphotransferase system</keyword>
<dbReference type="EMBL" id="FNZK01000027">
    <property type="protein sequence ID" value="SEJ94312.1"/>
    <property type="molecule type" value="Genomic_DNA"/>
</dbReference>
<dbReference type="InterPro" id="IPR051562">
    <property type="entry name" value="Ascorbate-PTS_EIIC"/>
</dbReference>
<evidence type="ECO:0000256" key="3">
    <source>
        <dbReference type="ARBA" id="ARBA00022448"/>
    </source>
</evidence>
<dbReference type="RefSeq" id="WP_091835506.1">
    <property type="nucleotide sequence ID" value="NZ_FNZK01000027.1"/>
</dbReference>
<keyword evidence="3" id="KW-0813">Transport</keyword>
<dbReference type="Pfam" id="PF03611">
    <property type="entry name" value="EIIC-GAT"/>
    <property type="match status" value="1"/>
</dbReference>
<evidence type="ECO:0000313" key="15">
    <source>
        <dbReference type="EMBL" id="SEJ94312.1"/>
    </source>
</evidence>
<evidence type="ECO:0000256" key="13">
    <source>
        <dbReference type="ARBA" id="ARBA00042859"/>
    </source>
</evidence>
<evidence type="ECO:0000256" key="11">
    <source>
        <dbReference type="ARBA" id="ARBA00038218"/>
    </source>
</evidence>
<keyword evidence="16" id="KW-1185">Reference proteome</keyword>
<feature type="transmembrane region" description="Helical" evidence="14">
    <location>
        <begin position="12"/>
        <end position="30"/>
    </location>
</feature>
<evidence type="ECO:0000313" key="16">
    <source>
        <dbReference type="Proteomes" id="UP000199662"/>
    </source>
</evidence>
<evidence type="ECO:0000256" key="5">
    <source>
        <dbReference type="ARBA" id="ARBA00022597"/>
    </source>
</evidence>
<protein>
    <recommendedName>
        <fullName evidence="12">Ascorbate-specific PTS system EIIC component</fullName>
    </recommendedName>
    <alternativeName>
        <fullName evidence="13">Ascorbate-specific permease IIC component UlaA</fullName>
    </alternativeName>
</protein>
<feature type="transmembrane region" description="Helical" evidence="14">
    <location>
        <begin position="143"/>
        <end position="163"/>
    </location>
</feature>
<keyword evidence="5" id="KW-0762">Sugar transport</keyword>
<dbReference type="GO" id="GO:0005886">
    <property type="term" value="C:plasma membrane"/>
    <property type="evidence" value="ECO:0007669"/>
    <property type="project" value="UniProtKB-SubCell"/>
</dbReference>
<evidence type="ECO:0000256" key="8">
    <source>
        <dbReference type="ARBA" id="ARBA00022989"/>
    </source>
</evidence>
<keyword evidence="4" id="KW-1003">Cell membrane</keyword>
<evidence type="ECO:0000256" key="7">
    <source>
        <dbReference type="ARBA" id="ARBA00022692"/>
    </source>
</evidence>
<keyword evidence="8 14" id="KW-1133">Transmembrane helix</keyword>
<feature type="transmembrane region" description="Helical" evidence="14">
    <location>
        <begin position="262"/>
        <end position="284"/>
    </location>
</feature>
<feature type="transmembrane region" description="Helical" evidence="14">
    <location>
        <begin position="304"/>
        <end position="330"/>
    </location>
</feature>
<feature type="transmembrane region" description="Helical" evidence="14">
    <location>
        <begin position="42"/>
        <end position="61"/>
    </location>
</feature>
<dbReference type="STRING" id="84035.SAMN05660742_12714"/>
<dbReference type="Proteomes" id="UP000199662">
    <property type="component" value="Unassembled WGS sequence"/>
</dbReference>
<evidence type="ECO:0000256" key="2">
    <source>
        <dbReference type="ARBA" id="ARBA00011738"/>
    </source>
</evidence>
<comment type="subcellular location">
    <subcellularLocation>
        <location evidence="1">Cell membrane</location>
        <topology evidence="1">Multi-pass membrane protein</topology>
    </subcellularLocation>
</comment>
<evidence type="ECO:0000256" key="1">
    <source>
        <dbReference type="ARBA" id="ARBA00004651"/>
    </source>
</evidence>
<evidence type="ECO:0000256" key="12">
    <source>
        <dbReference type="ARBA" id="ARBA00039702"/>
    </source>
</evidence>
<feature type="transmembrane region" description="Helical" evidence="14">
    <location>
        <begin position="364"/>
        <end position="384"/>
    </location>
</feature>
<evidence type="ECO:0000256" key="4">
    <source>
        <dbReference type="ARBA" id="ARBA00022475"/>
    </source>
</evidence>
<comment type="similarity">
    <text evidence="11">Belongs to the UlaA family.</text>
</comment>
<keyword evidence="9 14" id="KW-0472">Membrane</keyword>
<feature type="transmembrane region" description="Helical" evidence="14">
    <location>
        <begin position="337"/>
        <end position="358"/>
    </location>
</feature>
<feature type="transmembrane region" description="Helical" evidence="14">
    <location>
        <begin position="89"/>
        <end position="108"/>
    </location>
</feature>
<dbReference type="NCBIfam" id="NF009553">
    <property type="entry name" value="PRK12997.1-5"/>
    <property type="match status" value="1"/>
</dbReference>
<dbReference type="InterPro" id="IPR004703">
    <property type="entry name" value="PTS_sugar-sp_permease"/>
</dbReference>
<dbReference type="AlphaFoldDB" id="A0A1H7D447"/>
<dbReference type="GO" id="GO:0009401">
    <property type="term" value="P:phosphoenolpyruvate-dependent sugar phosphotransferase system"/>
    <property type="evidence" value="ECO:0007669"/>
    <property type="project" value="UniProtKB-KW"/>
</dbReference>
<reference evidence="15 16" key="1">
    <citation type="submission" date="2016-10" db="EMBL/GenBank/DDBJ databases">
        <authorList>
            <person name="de Groot N.N."/>
        </authorList>
    </citation>
    <scope>NUCLEOTIDE SEQUENCE [LARGE SCALE GENOMIC DNA]</scope>
    <source>
        <strain evidence="15 16">DSM 2179</strain>
    </source>
</reference>
<evidence type="ECO:0000256" key="14">
    <source>
        <dbReference type="SAM" id="Phobius"/>
    </source>
</evidence>
<keyword evidence="7 14" id="KW-0812">Transmembrane</keyword>
<feature type="transmembrane region" description="Helical" evidence="14">
    <location>
        <begin position="421"/>
        <end position="439"/>
    </location>
</feature>
<feature type="transmembrane region" description="Helical" evidence="14">
    <location>
        <begin position="115"/>
        <end position="137"/>
    </location>
</feature>
<evidence type="ECO:0000256" key="10">
    <source>
        <dbReference type="ARBA" id="ARBA00037387"/>
    </source>
</evidence>
<dbReference type="NCBIfam" id="NF006920">
    <property type="entry name" value="PRK09410.1-2"/>
    <property type="match status" value="1"/>
</dbReference>
<sequence length="447" mass="47065">MNFIFSFFDEPAIIVGLMALIGLISLKKSVSQIVSGTLKTIIGFIIFQIGSSAIAEALGQLGPAFESAFHMQGVVPTNEAIIALVQEQFGMQMALIMAFGFVANLLLARFTPLKYVFLTGHHMLFMAGLLAAILTVIGFQGTSLIVIGSLLLGATMVITPALVQPFYRAASGSNSVAMGHYNALTYCLAALIARWTGNKEHSTEDIHVPENLSFFKDNVISTGLVMLLLFVITILLADTSVVAKLANGKNAGMFSIMAAMKFTGGFVIVLQGVRMMLAEIIPAFKGISEKLVPNAIPALDCPVIFPFAPNAVIIGFLSSLAGAIVMFLILPFTGLAIIIPGLIPIFFVGAAAGVLTNAQGGVRGTIIGCFVNGAILNVLPAFLLPLLGSLGYANSTFGDADFVLTGIIIGTIGKIFSQEGIYALLAILFVVFAGLQLKAKLSPPVKE</sequence>
<organism evidence="15 16">
    <name type="scientific">Propionispira arboris</name>
    <dbReference type="NCBI Taxonomy" id="84035"/>
    <lineage>
        <taxon>Bacteria</taxon>
        <taxon>Bacillati</taxon>
        <taxon>Bacillota</taxon>
        <taxon>Negativicutes</taxon>
        <taxon>Selenomonadales</taxon>
        <taxon>Selenomonadaceae</taxon>
        <taxon>Propionispira</taxon>
    </lineage>
</organism>
<evidence type="ECO:0000256" key="6">
    <source>
        <dbReference type="ARBA" id="ARBA00022683"/>
    </source>
</evidence>